<dbReference type="AlphaFoldDB" id="A0A2X0MDW5"/>
<name>A0A2X0MDW5_9BASI</name>
<evidence type="ECO:0000313" key="2">
    <source>
        <dbReference type="Proteomes" id="UP000249723"/>
    </source>
</evidence>
<reference evidence="2" key="1">
    <citation type="submission" date="2016-10" db="EMBL/GenBank/DDBJ databases">
        <authorList>
            <person name="Jeantristanb JTB J.-T."/>
            <person name="Ricardo R."/>
        </authorList>
    </citation>
    <scope>NUCLEOTIDE SEQUENCE [LARGE SCALE GENOMIC DNA]</scope>
</reference>
<dbReference type="Proteomes" id="UP000249723">
    <property type="component" value="Unassembled WGS sequence"/>
</dbReference>
<proteinExistence type="predicted"/>
<protein>
    <submittedName>
        <fullName evidence="1">BZ3500_MvSof-1268-A1-R1_Chr1-1g01153 protein</fullName>
    </submittedName>
</protein>
<dbReference type="EMBL" id="FMWP01000013">
    <property type="protein sequence ID" value="SCZ89395.1"/>
    <property type="molecule type" value="Genomic_DNA"/>
</dbReference>
<gene>
    <name evidence="1" type="ORF">BZ3500_MVSOF-1268-A1-R1_CHR1-1G01153</name>
</gene>
<sequence>MINVVVLTDLEEVHHPDKYCILGANPNLKRLLMNERLDPSDEASRISIIITKWKYVRTKMMEIC</sequence>
<evidence type="ECO:0000313" key="1">
    <source>
        <dbReference type="EMBL" id="SCZ89395.1"/>
    </source>
</evidence>
<organism evidence="1 2">
    <name type="scientific">Microbotryum saponariae</name>
    <dbReference type="NCBI Taxonomy" id="289078"/>
    <lineage>
        <taxon>Eukaryota</taxon>
        <taxon>Fungi</taxon>
        <taxon>Dikarya</taxon>
        <taxon>Basidiomycota</taxon>
        <taxon>Pucciniomycotina</taxon>
        <taxon>Microbotryomycetes</taxon>
        <taxon>Microbotryales</taxon>
        <taxon>Microbotryaceae</taxon>
        <taxon>Microbotryum</taxon>
    </lineage>
</organism>
<keyword evidence="2" id="KW-1185">Reference proteome</keyword>
<accession>A0A2X0MDW5</accession>